<dbReference type="KEGG" id="vg:28803369"/>
<evidence type="ECO:0000313" key="2">
    <source>
        <dbReference type="Proteomes" id="UP000203982"/>
    </source>
</evidence>
<dbReference type="Proteomes" id="UP000203982">
    <property type="component" value="Segment"/>
</dbReference>
<dbReference type="RefSeq" id="YP_009273190.1">
    <property type="nucleotide sequence ID" value="NC_030901.1"/>
</dbReference>
<name>A0A160DFH4_9CAUD</name>
<gene>
    <name evidence="1" type="primary">155</name>
    <name evidence="1" type="ORF">PBI_CLUBL_155</name>
</gene>
<proteinExistence type="predicted"/>
<reference evidence="1 2" key="1">
    <citation type="submission" date="2016-03" db="EMBL/GenBank/DDBJ databases">
        <authorList>
            <person name="Montgomery M.T."/>
            <person name="Guerrero C.A."/>
            <person name="Mavrich T.N."/>
            <person name="Pope W.H."/>
            <person name="Garlena R.A."/>
            <person name="Russell D.A."/>
            <person name="Jacobs-Sera D."/>
            <person name="Hendrix R.W."/>
            <person name="Hatfull G.F."/>
        </authorList>
    </citation>
    <scope>NUCLEOTIDE SEQUENCE [LARGE SCALE GENOMIC DNA]</scope>
</reference>
<accession>A0A160DFH4</accession>
<dbReference type="EMBL" id="KU998246">
    <property type="protein sequence ID" value="ANA86652.1"/>
    <property type="molecule type" value="Genomic_DNA"/>
</dbReference>
<sequence>MTVSYWIHERRSEAPPRRVDVEAAFPPGVGDKVDVGLNTYTVVDVTWLDLEMSGAWVTLK</sequence>
<protein>
    <submittedName>
        <fullName evidence="1">Uncharacterized protein</fullName>
    </submittedName>
</protein>
<dbReference type="GeneID" id="28803369"/>
<evidence type="ECO:0000313" key="1">
    <source>
        <dbReference type="EMBL" id="ANA86652.1"/>
    </source>
</evidence>
<keyword evidence="2" id="KW-1185">Reference proteome</keyword>
<organism evidence="1 2">
    <name type="scientific">Gordonia phage ClubL</name>
    <dbReference type="NCBI Taxonomy" id="1838065"/>
    <lineage>
        <taxon>Viruses</taxon>
        <taxon>Duplodnaviria</taxon>
        <taxon>Heunggongvirae</taxon>
        <taxon>Uroviricota</taxon>
        <taxon>Caudoviricetes</taxon>
        <taxon>Smoothievirus</taxon>
        <taxon>Smoothievirus clubL</taxon>
    </lineage>
</organism>